<organism evidence="2">
    <name type="scientific">uncultured Caudovirales phage</name>
    <dbReference type="NCBI Taxonomy" id="2100421"/>
    <lineage>
        <taxon>Viruses</taxon>
        <taxon>Duplodnaviria</taxon>
        <taxon>Heunggongvirae</taxon>
        <taxon>Uroviricota</taxon>
        <taxon>Caudoviricetes</taxon>
        <taxon>Peduoviridae</taxon>
        <taxon>Maltschvirus</taxon>
        <taxon>Maltschvirus maltsch</taxon>
    </lineage>
</organism>
<accession>A0A6J7WW01</accession>
<dbReference type="EMBL" id="LR798291">
    <property type="protein sequence ID" value="CAB5220988.1"/>
    <property type="molecule type" value="Genomic_DNA"/>
</dbReference>
<evidence type="ECO:0000313" key="1">
    <source>
        <dbReference type="EMBL" id="CAB4124803.1"/>
    </source>
</evidence>
<evidence type="ECO:0000313" key="2">
    <source>
        <dbReference type="EMBL" id="CAB5220988.1"/>
    </source>
</evidence>
<sequence length="83" mass="9313">MTNTIDKFVEKVVVETTKIKKVVDGTLENLAFLSVFPKFDEKSIQLVVGAKWENECASNFTKNQLAELIEVLQVIHDAMKGAE</sequence>
<proteinExistence type="predicted"/>
<protein>
    <submittedName>
        <fullName evidence="2">Uncharacterized protein</fullName>
    </submittedName>
</protein>
<gene>
    <name evidence="2" type="ORF">UFOVP246_66</name>
    <name evidence="1" type="ORF">UFOVP59_49</name>
</gene>
<reference evidence="2" key="1">
    <citation type="submission" date="2020-05" db="EMBL/GenBank/DDBJ databases">
        <authorList>
            <person name="Chiriac C."/>
            <person name="Salcher M."/>
            <person name="Ghai R."/>
            <person name="Kavagutti S V."/>
        </authorList>
    </citation>
    <scope>NUCLEOTIDE SEQUENCE</scope>
</reference>
<name>A0A6J7WW01_9CAUD</name>
<dbReference type="EMBL" id="LR796181">
    <property type="protein sequence ID" value="CAB4124803.1"/>
    <property type="molecule type" value="Genomic_DNA"/>
</dbReference>